<comment type="caution">
    <text evidence="1">The sequence shown here is derived from an EMBL/GenBank/DDBJ whole genome shotgun (WGS) entry which is preliminary data.</text>
</comment>
<protein>
    <submittedName>
        <fullName evidence="1">Uncharacterized protein</fullName>
    </submittedName>
</protein>
<dbReference type="Proteomes" id="UP000179005">
    <property type="component" value="Unassembled WGS sequence"/>
</dbReference>
<evidence type="ECO:0000313" key="1">
    <source>
        <dbReference type="EMBL" id="OGC54177.1"/>
    </source>
</evidence>
<dbReference type="AlphaFoldDB" id="A0A1F4VAF7"/>
<dbReference type="EMBL" id="MEVC01000023">
    <property type="protein sequence ID" value="OGC54177.1"/>
    <property type="molecule type" value="Genomic_DNA"/>
</dbReference>
<proteinExistence type="predicted"/>
<organism evidence="1 2">
    <name type="scientific">candidate division WWE3 bacterium RIFCSPHIGHO2_01_FULL_48_15</name>
    <dbReference type="NCBI Taxonomy" id="1802619"/>
    <lineage>
        <taxon>Bacteria</taxon>
        <taxon>Katanobacteria</taxon>
    </lineage>
</organism>
<reference evidence="1 2" key="1">
    <citation type="journal article" date="2016" name="Nat. Commun.">
        <title>Thousands of microbial genomes shed light on interconnected biogeochemical processes in an aquifer system.</title>
        <authorList>
            <person name="Anantharaman K."/>
            <person name="Brown C.T."/>
            <person name="Hug L.A."/>
            <person name="Sharon I."/>
            <person name="Castelle C.J."/>
            <person name="Probst A.J."/>
            <person name="Thomas B.C."/>
            <person name="Singh A."/>
            <person name="Wilkins M.J."/>
            <person name="Karaoz U."/>
            <person name="Brodie E.L."/>
            <person name="Williams K.H."/>
            <person name="Hubbard S.S."/>
            <person name="Banfield J.F."/>
        </authorList>
    </citation>
    <scope>NUCLEOTIDE SEQUENCE [LARGE SCALE GENOMIC DNA]</scope>
</reference>
<dbReference type="STRING" id="1802619.A2797_00105"/>
<sequence>MLKLSDDDLRFAETHSDWGQYRSIRFVLALIKEIFRLRRLTGELRCRDCRKPMNEHPFTWRSVGGDRSLIRHDFEDGWRGPRVAVNLDSLVG</sequence>
<accession>A0A1F4VAF7</accession>
<name>A0A1F4VAF7_UNCKA</name>
<evidence type="ECO:0000313" key="2">
    <source>
        <dbReference type="Proteomes" id="UP000179005"/>
    </source>
</evidence>
<gene>
    <name evidence="1" type="ORF">A2797_00105</name>
</gene>